<feature type="region of interest" description="Disordered" evidence="1">
    <location>
        <begin position="382"/>
        <end position="402"/>
    </location>
</feature>
<sequence length="508" mass="57035">MICSAFLNLFLIHWHRFTDCTVGYDEDRSLIFLDNSPGNKIETTMVRDFVQDVLDDGPSAFGLKHGTPHHLTNELLSLTFGRRGGDTKNDFGCWNDGEQEIIQQLEELSKQTKTRDRRKGIRIEHETATTYIKFHKSPVKEGRKESKSSSLNPPQGGSKIETSYAPNDGRLKPVDMADQFMIVGMDHNSRKHSNFFASRPRRDSPFKVALPALIQSFLTDDLLPKVVELVNRSFPLPDRRQENDIPRNSDTTLIITNFMSSKDDLAAHRREFAGRLEEHRHKLVSPRKEEVKDDEHKDLLAALSVNLLHGGSRGRGARAGGSVTHCDKTESVSSNSSAGRSNCSKASSSHSDPVSHEHLLNILDVQRLAALRQESFSRDQVQQVRIHREEDSDSEHSKHMGAINQNLFPPVRNNRLGMRKKRASLKSQVSMSPNYDSLPSIIVSFSPKRTNARLRLDKLDRGAISESDLEYATPSQYAGKEAQGCEKERGRALEPLAVGRVELGCIVA</sequence>
<protein>
    <submittedName>
        <fullName evidence="3 4">Uncharacterized protein</fullName>
    </submittedName>
</protein>
<feature type="chain" id="PRO_5008770658" evidence="2">
    <location>
        <begin position="21"/>
        <end position="508"/>
    </location>
</feature>
<dbReference type="Proteomes" id="UP000011087">
    <property type="component" value="Unassembled WGS sequence"/>
</dbReference>
<reference evidence="4" key="3">
    <citation type="submission" date="2016-03" db="UniProtKB">
        <authorList>
            <consortium name="EnsemblProtists"/>
        </authorList>
    </citation>
    <scope>IDENTIFICATION</scope>
</reference>
<evidence type="ECO:0000313" key="3">
    <source>
        <dbReference type="EMBL" id="EKX40958.1"/>
    </source>
</evidence>
<evidence type="ECO:0000256" key="2">
    <source>
        <dbReference type="SAM" id="SignalP"/>
    </source>
</evidence>
<accession>L1IXG1</accession>
<evidence type="ECO:0000313" key="5">
    <source>
        <dbReference type="Proteomes" id="UP000011087"/>
    </source>
</evidence>
<name>L1IXG1_GUITC</name>
<dbReference type="EMBL" id="JH993027">
    <property type="protein sequence ID" value="EKX40958.1"/>
    <property type="molecule type" value="Genomic_DNA"/>
</dbReference>
<dbReference type="GeneID" id="17297636"/>
<feature type="signal peptide" evidence="2">
    <location>
        <begin position="1"/>
        <end position="20"/>
    </location>
</feature>
<feature type="compositionally biased region" description="Polar residues" evidence="1">
    <location>
        <begin position="148"/>
        <end position="165"/>
    </location>
</feature>
<dbReference type="PaxDb" id="55529-EKX40958"/>
<dbReference type="KEGG" id="gtt:GUITHDRAFT_112963"/>
<feature type="compositionally biased region" description="Low complexity" evidence="1">
    <location>
        <begin position="331"/>
        <end position="344"/>
    </location>
</feature>
<feature type="compositionally biased region" description="Basic and acidic residues" evidence="1">
    <location>
        <begin position="386"/>
        <end position="398"/>
    </location>
</feature>
<feature type="region of interest" description="Disordered" evidence="1">
    <location>
        <begin position="132"/>
        <end position="171"/>
    </location>
</feature>
<feature type="region of interest" description="Disordered" evidence="1">
    <location>
        <begin position="312"/>
        <end position="353"/>
    </location>
</feature>
<proteinExistence type="predicted"/>
<keyword evidence="5" id="KW-1185">Reference proteome</keyword>
<reference evidence="5" key="2">
    <citation type="submission" date="2012-11" db="EMBL/GenBank/DDBJ databases">
        <authorList>
            <person name="Kuo A."/>
            <person name="Curtis B.A."/>
            <person name="Tanifuji G."/>
            <person name="Burki F."/>
            <person name="Gruber A."/>
            <person name="Irimia M."/>
            <person name="Maruyama S."/>
            <person name="Arias M.C."/>
            <person name="Ball S.G."/>
            <person name="Gile G.H."/>
            <person name="Hirakawa Y."/>
            <person name="Hopkins J.F."/>
            <person name="Rensing S.A."/>
            <person name="Schmutz J."/>
            <person name="Symeonidi A."/>
            <person name="Elias M."/>
            <person name="Eveleigh R.J."/>
            <person name="Herman E.K."/>
            <person name="Klute M.J."/>
            <person name="Nakayama T."/>
            <person name="Obornik M."/>
            <person name="Reyes-Prieto A."/>
            <person name="Armbrust E.V."/>
            <person name="Aves S.J."/>
            <person name="Beiko R.G."/>
            <person name="Coutinho P."/>
            <person name="Dacks J.B."/>
            <person name="Durnford D.G."/>
            <person name="Fast N.M."/>
            <person name="Green B.R."/>
            <person name="Grisdale C."/>
            <person name="Hempe F."/>
            <person name="Henrissat B."/>
            <person name="Hoppner M.P."/>
            <person name="Ishida K.-I."/>
            <person name="Kim E."/>
            <person name="Koreny L."/>
            <person name="Kroth P.G."/>
            <person name="Liu Y."/>
            <person name="Malik S.-B."/>
            <person name="Maier U.G."/>
            <person name="McRose D."/>
            <person name="Mock T."/>
            <person name="Neilson J.A."/>
            <person name="Onodera N.T."/>
            <person name="Poole A.M."/>
            <person name="Pritham E.J."/>
            <person name="Richards T.A."/>
            <person name="Rocap G."/>
            <person name="Roy S.W."/>
            <person name="Sarai C."/>
            <person name="Schaack S."/>
            <person name="Shirato S."/>
            <person name="Slamovits C.H."/>
            <person name="Spencer D.F."/>
            <person name="Suzuki S."/>
            <person name="Worden A.Z."/>
            <person name="Zauner S."/>
            <person name="Barry K."/>
            <person name="Bell C."/>
            <person name="Bharti A.K."/>
            <person name="Crow J.A."/>
            <person name="Grimwood J."/>
            <person name="Kramer R."/>
            <person name="Lindquist E."/>
            <person name="Lucas S."/>
            <person name="Salamov A."/>
            <person name="McFadden G.I."/>
            <person name="Lane C.E."/>
            <person name="Keeling P.J."/>
            <person name="Gray M.W."/>
            <person name="Grigoriev I.V."/>
            <person name="Archibald J.M."/>
        </authorList>
    </citation>
    <scope>NUCLEOTIDE SEQUENCE</scope>
    <source>
        <strain evidence="5">CCMP2712</strain>
    </source>
</reference>
<gene>
    <name evidence="3" type="ORF">GUITHDRAFT_112963</name>
</gene>
<feature type="compositionally biased region" description="Basic and acidic residues" evidence="1">
    <location>
        <begin position="138"/>
        <end position="147"/>
    </location>
</feature>
<dbReference type="RefSeq" id="XP_005827938.1">
    <property type="nucleotide sequence ID" value="XM_005827881.1"/>
</dbReference>
<organism evidence="3">
    <name type="scientific">Guillardia theta (strain CCMP2712)</name>
    <name type="common">Cryptophyte</name>
    <dbReference type="NCBI Taxonomy" id="905079"/>
    <lineage>
        <taxon>Eukaryota</taxon>
        <taxon>Cryptophyceae</taxon>
        <taxon>Pyrenomonadales</taxon>
        <taxon>Geminigeraceae</taxon>
        <taxon>Guillardia</taxon>
    </lineage>
</organism>
<keyword evidence="2" id="KW-0732">Signal</keyword>
<dbReference type="HOGENOM" id="CLU_536887_0_0_1"/>
<reference evidence="3 5" key="1">
    <citation type="journal article" date="2012" name="Nature">
        <title>Algal genomes reveal evolutionary mosaicism and the fate of nucleomorphs.</title>
        <authorList>
            <consortium name="DOE Joint Genome Institute"/>
            <person name="Curtis B.A."/>
            <person name="Tanifuji G."/>
            <person name="Burki F."/>
            <person name="Gruber A."/>
            <person name="Irimia M."/>
            <person name="Maruyama S."/>
            <person name="Arias M.C."/>
            <person name="Ball S.G."/>
            <person name="Gile G.H."/>
            <person name="Hirakawa Y."/>
            <person name="Hopkins J.F."/>
            <person name="Kuo A."/>
            <person name="Rensing S.A."/>
            <person name="Schmutz J."/>
            <person name="Symeonidi A."/>
            <person name="Elias M."/>
            <person name="Eveleigh R.J."/>
            <person name="Herman E.K."/>
            <person name="Klute M.J."/>
            <person name="Nakayama T."/>
            <person name="Obornik M."/>
            <person name="Reyes-Prieto A."/>
            <person name="Armbrust E.V."/>
            <person name="Aves S.J."/>
            <person name="Beiko R.G."/>
            <person name="Coutinho P."/>
            <person name="Dacks J.B."/>
            <person name="Durnford D.G."/>
            <person name="Fast N.M."/>
            <person name="Green B.R."/>
            <person name="Grisdale C.J."/>
            <person name="Hempel F."/>
            <person name="Henrissat B."/>
            <person name="Hoppner M.P."/>
            <person name="Ishida K."/>
            <person name="Kim E."/>
            <person name="Koreny L."/>
            <person name="Kroth P.G."/>
            <person name="Liu Y."/>
            <person name="Malik S.B."/>
            <person name="Maier U.G."/>
            <person name="McRose D."/>
            <person name="Mock T."/>
            <person name="Neilson J.A."/>
            <person name="Onodera N.T."/>
            <person name="Poole A.M."/>
            <person name="Pritham E.J."/>
            <person name="Richards T.A."/>
            <person name="Rocap G."/>
            <person name="Roy S.W."/>
            <person name="Sarai C."/>
            <person name="Schaack S."/>
            <person name="Shirato S."/>
            <person name="Slamovits C.H."/>
            <person name="Spencer D.F."/>
            <person name="Suzuki S."/>
            <person name="Worden A.Z."/>
            <person name="Zauner S."/>
            <person name="Barry K."/>
            <person name="Bell C."/>
            <person name="Bharti A.K."/>
            <person name="Crow J.A."/>
            <person name="Grimwood J."/>
            <person name="Kramer R."/>
            <person name="Lindquist E."/>
            <person name="Lucas S."/>
            <person name="Salamov A."/>
            <person name="McFadden G.I."/>
            <person name="Lane C.E."/>
            <person name="Keeling P.J."/>
            <person name="Gray M.W."/>
            <person name="Grigoriev I.V."/>
            <person name="Archibald J.M."/>
        </authorList>
    </citation>
    <scope>NUCLEOTIDE SEQUENCE</scope>
    <source>
        <strain evidence="3 5">CCMP2712</strain>
    </source>
</reference>
<dbReference type="EnsemblProtists" id="EKX40958">
    <property type="protein sequence ID" value="EKX40958"/>
    <property type="gene ID" value="GUITHDRAFT_112963"/>
</dbReference>
<evidence type="ECO:0000256" key="1">
    <source>
        <dbReference type="SAM" id="MobiDB-lite"/>
    </source>
</evidence>
<evidence type="ECO:0000313" key="4">
    <source>
        <dbReference type="EnsemblProtists" id="EKX40958"/>
    </source>
</evidence>
<dbReference type="AlphaFoldDB" id="L1IXG1"/>